<gene>
    <name evidence="2" type="ORF">OMP38_03860</name>
</gene>
<comment type="caution">
    <text evidence="2">The sequence shown here is derived from an EMBL/GenBank/DDBJ whole genome shotgun (WGS) entry which is preliminary data.</text>
</comment>
<dbReference type="EMBL" id="JAPDHZ010000002">
    <property type="protein sequence ID" value="MDG0790084.1"/>
    <property type="molecule type" value="Genomic_DNA"/>
</dbReference>
<dbReference type="Gene3D" id="3.20.20.80">
    <property type="entry name" value="Glycosidases"/>
    <property type="match status" value="1"/>
</dbReference>
<accession>A0A9X4QKW8</accession>
<protein>
    <recommendedName>
        <fullName evidence="4">Glycosyl hydrolase-like 10 domain-containing protein</fullName>
    </recommendedName>
</protein>
<evidence type="ECO:0000256" key="1">
    <source>
        <dbReference type="SAM" id="MobiDB-lite"/>
    </source>
</evidence>
<organism evidence="2 3">
    <name type="scientific">Cohnella ginsengisoli</name>
    <dbReference type="NCBI Taxonomy" id="425004"/>
    <lineage>
        <taxon>Bacteria</taxon>
        <taxon>Bacillati</taxon>
        <taxon>Bacillota</taxon>
        <taxon>Bacilli</taxon>
        <taxon>Bacillales</taxon>
        <taxon>Paenibacillaceae</taxon>
        <taxon>Cohnella</taxon>
    </lineage>
</organism>
<evidence type="ECO:0000313" key="3">
    <source>
        <dbReference type="Proteomes" id="UP001153387"/>
    </source>
</evidence>
<feature type="region of interest" description="Disordered" evidence="1">
    <location>
        <begin position="568"/>
        <end position="591"/>
    </location>
</feature>
<keyword evidence="3" id="KW-1185">Reference proteome</keyword>
<evidence type="ECO:0008006" key="4">
    <source>
        <dbReference type="Google" id="ProtNLM"/>
    </source>
</evidence>
<dbReference type="Proteomes" id="UP001153387">
    <property type="component" value="Unassembled WGS sequence"/>
</dbReference>
<evidence type="ECO:0000313" key="2">
    <source>
        <dbReference type="EMBL" id="MDG0790084.1"/>
    </source>
</evidence>
<name>A0A9X4QKW8_9BACL</name>
<proteinExistence type="predicted"/>
<sequence>MEKQVKLFNRNEERMESWLWIELIGFDQTAADFNVDALLHEMSYKPDGMGLFLYTTDFINQHNGLEREELLQPESCSYAAHPYNVDRKRQAWSNWQLRQLVAELHKRQIKVYVSVMGYSRLFSDTSPFQEGELLKESPEIRFVSRDGQNLHITNVLKRFKDGTYYEDFFTRKLIGVLQDYDFDGIQVADGLSSPVRHLENGDYSDDMVEQFVAETKVELPSEWLRGCDDHPEAFEQRGRWIWRNKRKEWVMFHVQRWNGFYKKLTSAVHGIGREILFNNALTMEPVEALYRYGLDYRAAVEAGADGYIVEEVSAALSITSDNGTIFNPATELEERMKVRYHCSAVAMNLKAYNPDLKYLYMTNVWDTTEQFDIVHHAPTMFQRYIYTNLNLYYQGMNGLERCCNGPWFCLSDGLKRQDWDFIHQAWDTGFAANIRTILGATVIWSDQKLYPELDYYMGTRRWTSNRIMGELTYAGAQLNHIARIESLDVISGAIFVPNFHLLPRQELEQILAYRGGKRDPVRPEDRRFASSRYGGRRRKRRRQRRIVGGLRKRQAKGEACFLQSVRAPRRQAGSDGAGKERVAASIGKRKL</sequence>
<reference evidence="2 3" key="1">
    <citation type="submission" date="2022-10" db="EMBL/GenBank/DDBJ databases">
        <title>Comparative genomic analysis of Cohnella hashimotonis sp. nov., isolated from the International Space Station.</title>
        <authorList>
            <person name="Simpson A."/>
            <person name="Venkateswaran K."/>
        </authorList>
    </citation>
    <scope>NUCLEOTIDE SEQUENCE [LARGE SCALE GENOMIC DNA]</scope>
    <source>
        <strain evidence="2 3">DSM 18997</strain>
    </source>
</reference>
<dbReference type="AlphaFoldDB" id="A0A9X4QKW8"/>
<dbReference type="RefSeq" id="WP_277563958.1">
    <property type="nucleotide sequence ID" value="NZ_JAPDHZ010000002.1"/>
</dbReference>